<evidence type="ECO:0000313" key="9">
    <source>
        <dbReference type="Proteomes" id="UP000694559"/>
    </source>
</evidence>
<accession>A0A8C6VR82</accession>
<dbReference type="PANTHER" id="PTHR19343">
    <property type="entry name" value="T CELL RECEPTOR ALPHA VARIABLE 1-2"/>
    <property type="match status" value="1"/>
</dbReference>
<evidence type="ECO:0000256" key="4">
    <source>
        <dbReference type="ARBA" id="ARBA00023170"/>
    </source>
</evidence>
<dbReference type="InterPro" id="IPR013106">
    <property type="entry name" value="Ig_V-set"/>
</dbReference>
<dbReference type="GO" id="GO:0042605">
    <property type="term" value="F:peptide antigen binding"/>
    <property type="evidence" value="ECO:0007669"/>
    <property type="project" value="TreeGrafter"/>
</dbReference>
<dbReference type="GO" id="GO:0002250">
    <property type="term" value="P:adaptive immune response"/>
    <property type="evidence" value="ECO:0007669"/>
    <property type="project" value="UniProtKB-KW"/>
</dbReference>
<keyword evidence="3" id="KW-1064">Adaptive immunity</keyword>
<dbReference type="Ensembl" id="ENSNNAT00000008852.1">
    <property type="protein sequence ID" value="ENSNNAP00000008445.1"/>
    <property type="gene ID" value="ENSNNAG00000005669.1"/>
</dbReference>
<dbReference type="SMART" id="SM00409">
    <property type="entry name" value="IG"/>
    <property type="match status" value="1"/>
</dbReference>
<dbReference type="InterPro" id="IPR007110">
    <property type="entry name" value="Ig-like_dom"/>
</dbReference>
<dbReference type="InterPro" id="IPR051006">
    <property type="entry name" value="TCR_variable_domain"/>
</dbReference>
<dbReference type="AlphaFoldDB" id="A0A8C6VR82"/>
<dbReference type="Pfam" id="PF07686">
    <property type="entry name" value="V-set"/>
    <property type="match status" value="1"/>
</dbReference>
<dbReference type="OMA" id="ENISMIC"/>
<dbReference type="SUPFAM" id="SSF48726">
    <property type="entry name" value="Immunoglobulin"/>
    <property type="match status" value="1"/>
</dbReference>
<keyword evidence="1" id="KW-0732">Signal</keyword>
<keyword evidence="9" id="KW-1185">Reference proteome</keyword>
<organism evidence="8 9">
    <name type="scientific">Naja naja</name>
    <name type="common">Indian cobra</name>
    <dbReference type="NCBI Taxonomy" id="35670"/>
    <lineage>
        <taxon>Eukaryota</taxon>
        <taxon>Metazoa</taxon>
        <taxon>Chordata</taxon>
        <taxon>Craniata</taxon>
        <taxon>Vertebrata</taxon>
        <taxon>Euteleostomi</taxon>
        <taxon>Lepidosauria</taxon>
        <taxon>Squamata</taxon>
        <taxon>Bifurcata</taxon>
        <taxon>Unidentata</taxon>
        <taxon>Episquamata</taxon>
        <taxon>Toxicofera</taxon>
        <taxon>Serpentes</taxon>
        <taxon>Colubroidea</taxon>
        <taxon>Elapidae</taxon>
        <taxon>Elapinae</taxon>
        <taxon>Naja</taxon>
    </lineage>
</organism>
<evidence type="ECO:0000256" key="5">
    <source>
        <dbReference type="ARBA" id="ARBA00023319"/>
    </source>
</evidence>
<keyword evidence="5" id="KW-0393">Immunoglobulin domain</keyword>
<keyword evidence="2" id="KW-0391">Immunity</keyword>
<dbReference type="Gene3D" id="2.60.40.10">
    <property type="entry name" value="Immunoglobulins"/>
    <property type="match status" value="1"/>
</dbReference>
<dbReference type="SMART" id="SM00406">
    <property type="entry name" value="IGv"/>
    <property type="match status" value="1"/>
</dbReference>
<keyword evidence="6" id="KW-1279">T cell receptor</keyword>
<evidence type="ECO:0000256" key="1">
    <source>
        <dbReference type="ARBA" id="ARBA00022729"/>
    </source>
</evidence>
<dbReference type="InterPro" id="IPR003599">
    <property type="entry name" value="Ig_sub"/>
</dbReference>
<evidence type="ECO:0000313" key="8">
    <source>
        <dbReference type="Ensembl" id="ENSNNAP00000008445.1"/>
    </source>
</evidence>
<name>A0A8C6VR82_NAJNA</name>
<keyword evidence="4" id="KW-0675">Receptor</keyword>
<dbReference type="Proteomes" id="UP000694559">
    <property type="component" value="Unplaced"/>
</dbReference>
<protein>
    <recommendedName>
        <fullName evidence="7">Ig-like domain-containing protein</fullName>
    </recommendedName>
</protein>
<proteinExistence type="predicted"/>
<dbReference type="OrthoDB" id="9360647at2759"/>
<reference evidence="8" key="2">
    <citation type="submission" date="2025-09" db="UniProtKB">
        <authorList>
            <consortium name="Ensembl"/>
        </authorList>
    </citation>
    <scope>IDENTIFICATION</scope>
</reference>
<dbReference type="CDD" id="cd00099">
    <property type="entry name" value="IgV"/>
    <property type="match status" value="1"/>
</dbReference>
<dbReference type="InterPro" id="IPR013783">
    <property type="entry name" value="Ig-like_fold"/>
</dbReference>
<feature type="domain" description="Ig-like" evidence="7">
    <location>
        <begin position="16"/>
        <end position="111"/>
    </location>
</feature>
<evidence type="ECO:0000256" key="3">
    <source>
        <dbReference type="ARBA" id="ARBA00023130"/>
    </source>
</evidence>
<dbReference type="GO" id="GO:0042101">
    <property type="term" value="C:T cell receptor complex"/>
    <property type="evidence" value="ECO:0007669"/>
    <property type="project" value="UniProtKB-KW"/>
</dbReference>
<evidence type="ECO:0000256" key="6">
    <source>
        <dbReference type="ARBA" id="ARBA00043266"/>
    </source>
</evidence>
<dbReference type="PROSITE" id="PS50835">
    <property type="entry name" value="IG_LIKE"/>
    <property type="match status" value="1"/>
</dbReference>
<dbReference type="GeneTree" id="ENSGT01010000228704"/>
<evidence type="ECO:0000256" key="2">
    <source>
        <dbReference type="ARBA" id="ARBA00022859"/>
    </source>
</evidence>
<dbReference type="InterPro" id="IPR036179">
    <property type="entry name" value="Ig-like_dom_sf"/>
</dbReference>
<evidence type="ECO:0000259" key="7">
    <source>
        <dbReference type="PROSITE" id="PS50835"/>
    </source>
</evidence>
<dbReference type="PANTHER" id="PTHR19343:SF13">
    <property type="entry name" value="T CELL RECEPTOR ALPHA VARIABLE 21"/>
    <property type="match status" value="1"/>
</dbReference>
<reference evidence="8" key="1">
    <citation type="submission" date="2025-08" db="UniProtKB">
        <authorList>
            <consortium name="Ensembl"/>
        </authorList>
    </citation>
    <scope>IDENTIFICATION</scope>
</reference>
<sequence>RSGEQVCCFAVAVSNQAIVTQEHQFLSIKEGDSISLKCSYSETASNLQGYHMHWYRQYPGEAPEFLLTVASVELKKHEHFSASFEKQKESRLNITKVQMKDAVVYFCMAQDPQQHRDTCCLYKNP</sequence>